<sequence length="316" mass="32835">MAESLMANSDPTFVAVTTPAAGYAVGEVIQLPDGRAGALRGQTAKTTGQQAAFSVQAKVTLTKGTSLVILKGAPLYWDRSAGSVTPLKAVAGADFFIGVAVADAAAADIIVIVDLNVEPYYTVDIMRDLTDTVVSGDATVVRNAGYATLKIIATSEVEKCDIMSIHSVPVTIPFIVEGRAAVYEIGSGAAVDFNIGIANGTHATDAGAITESVFLHFDDALDIKAESDDGTTEVAATDTTVDAVDDTYFDFAFDCRDLTDIKIYINGVRVLSGSTFALGDATGPMKLLAHIEKTTGTTTGELRVAKLAIRATDLAA</sequence>
<name>A0A0F9KNH8_9ZZZZ</name>
<comment type="caution">
    <text evidence="1">The sequence shown here is derived from an EMBL/GenBank/DDBJ whole genome shotgun (WGS) entry which is preliminary data.</text>
</comment>
<dbReference type="AlphaFoldDB" id="A0A0F9KNH8"/>
<proteinExistence type="predicted"/>
<protein>
    <submittedName>
        <fullName evidence="1">Uncharacterized protein</fullName>
    </submittedName>
</protein>
<evidence type="ECO:0000313" key="1">
    <source>
        <dbReference type="EMBL" id="KKM83508.1"/>
    </source>
</evidence>
<gene>
    <name evidence="1" type="ORF">LCGC14_1308640</name>
</gene>
<accession>A0A0F9KNH8</accession>
<dbReference type="InterPro" id="IPR011231">
    <property type="entry name" value="Phage_VT1-Sakai_H0018"/>
</dbReference>
<dbReference type="EMBL" id="LAZR01007703">
    <property type="protein sequence ID" value="KKM83508.1"/>
    <property type="molecule type" value="Genomic_DNA"/>
</dbReference>
<dbReference type="Pfam" id="PF09956">
    <property type="entry name" value="Phage_cement_2"/>
    <property type="match status" value="1"/>
</dbReference>
<reference evidence="1" key="1">
    <citation type="journal article" date="2015" name="Nature">
        <title>Complex archaea that bridge the gap between prokaryotes and eukaryotes.</title>
        <authorList>
            <person name="Spang A."/>
            <person name="Saw J.H."/>
            <person name="Jorgensen S.L."/>
            <person name="Zaremba-Niedzwiedzka K."/>
            <person name="Martijn J."/>
            <person name="Lind A.E."/>
            <person name="van Eijk R."/>
            <person name="Schleper C."/>
            <person name="Guy L."/>
            <person name="Ettema T.J."/>
        </authorList>
    </citation>
    <scope>NUCLEOTIDE SEQUENCE</scope>
</reference>
<organism evidence="1">
    <name type="scientific">marine sediment metagenome</name>
    <dbReference type="NCBI Taxonomy" id="412755"/>
    <lineage>
        <taxon>unclassified sequences</taxon>
        <taxon>metagenomes</taxon>
        <taxon>ecological metagenomes</taxon>
    </lineage>
</organism>